<sequence length="54" mass="5648">MSHAETDAALEVARTVNKSGMVSLAGCYLPAAEILVGRRVAVRIEDADGLSYLG</sequence>
<organism evidence="1 2">
    <name type="scientific">Planotetraspora kaengkrachanensis</name>
    <dbReference type="NCBI Taxonomy" id="575193"/>
    <lineage>
        <taxon>Bacteria</taxon>
        <taxon>Bacillati</taxon>
        <taxon>Actinomycetota</taxon>
        <taxon>Actinomycetes</taxon>
        <taxon>Streptosporangiales</taxon>
        <taxon>Streptosporangiaceae</taxon>
        <taxon>Planotetraspora</taxon>
    </lineage>
</organism>
<dbReference type="AlphaFoldDB" id="A0A8J3PSL9"/>
<dbReference type="EMBL" id="BONV01000009">
    <property type="protein sequence ID" value="GIG79609.1"/>
    <property type="molecule type" value="Genomic_DNA"/>
</dbReference>
<evidence type="ECO:0000313" key="2">
    <source>
        <dbReference type="Proteomes" id="UP000630097"/>
    </source>
</evidence>
<keyword evidence="2" id="KW-1185">Reference proteome</keyword>
<protein>
    <submittedName>
        <fullName evidence="1">Uncharacterized protein</fullName>
    </submittedName>
</protein>
<dbReference type="Proteomes" id="UP000630097">
    <property type="component" value="Unassembled WGS sequence"/>
</dbReference>
<comment type="caution">
    <text evidence="1">The sequence shown here is derived from an EMBL/GenBank/DDBJ whole genome shotgun (WGS) entry which is preliminary data.</text>
</comment>
<evidence type="ECO:0000313" key="1">
    <source>
        <dbReference type="EMBL" id="GIG79609.1"/>
    </source>
</evidence>
<accession>A0A8J3PSL9</accession>
<proteinExistence type="predicted"/>
<name>A0A8J3PSL9_9ACTN</name>
<gene>
    <name evidence="1" type="ORF">Pka01_27360</name>
</gene>
<dbReference type="RefSeq" id="WP_203883049.1">
    <property type="nucleotide sequence ID" value="NZ_BAABHH010000016.1"/>
</dbReference>
<reference evidence="1 2" key="1">
    <citation type="submission" date="2021-01" db="EMBL/GenBank/DDBJ databases">
        <title>Whole genome shotgun sequence of Planotetraspora kaengkrachanensis NBRC 104272.</title>
        <authorList>
            <person name="Komaki H."/>
            <person name="Tamura T."/>
        </authorList>
    </citation>
    <scope>NUCLEOTIDE SEQUENCE [LARGE SCALE GENOMIC DNA]</scope>
    <source>
        <strain evidence="1 2">NBRC 104272</strain>
    </source>
</reference>